<dbReference type="EMBL" id="BNJK01000001">
    <property type="protein sequence ID" value="GHO94757.1"/>
    <property type="molecule type" value="Genomic_DNA"/>
</dbReference>
<dbReference type="RefSeq" id="WP_220205472.1">
    <property type="nucleotide sequence ID" value="NZ_BNJK01000001.1"/>
</dbReference>
<keyword evidence="2" id="KW-1185">Reference proteome</keyword>
<dbReference type="Proteomes" id="UP000597444">
    <property type="component" value="Unassembled WGS sequence"/>
</dbReference>
<comment type="caution">
    <text evidence="1">The sequence shown here is derived from an EMBL/GenBank/DDBJ whole genome shotgun (WGS) entry which is preliminary data.</text>
</comment>
<evidence type="ECO:0000313" key="1">
    <source>
        <dbReference type="EMBL" id="GHO94757.1"/>
    </source>
</evidence>
<accession>A0A8J3N540</accession>
<name>A0A8J3N540_9CHLR</name>
<proteinExistence type="predicted"/>
<dbReference type="AlphaFoldDB" id="A0A8J3N540"/>
<gene>
    <name evidence="1" type="ORF">KSF_048050</name>
</gene>
<protein>
    <submittedName>
        <fullName evidence="1">Uncharacterized protein</fullName>
    </submittedName>
</protein>
<sequence>MGGIGTVTTSNDSAARLVAGGDGLFLPHKTITMLVPHEIFVLQWYVGKLNASQQTVVAPFRISIYHAASASLASHVEKETIWRVLFPGH</sequence>
<organism evidence="1 2">
    <name type="scientific">Reticulibacter mediterranei</name>
    <dbReference type="NCBI Taxonomy" id="2778369"/>
    <lineage>
        <taxon>Bacteria</taxon>
        <taxon>Bacillati</taxon>
        <taxon>Chloroflexota</taxon>
        <taxon>Ktedonobacteria</taxon>
        <taxon>Ktedonobacterales</taxon>
        <taxon>Reticulibacteraceae</taxon>
        <taxon>Reticulibacter</taxon>
    </lineage>
</organism>
<reference evidence="1" key="1">
    <citation type="submission" date="2020-10" db="EMBL/GenBank/DDBJ databases">
        <title>Taxonomic study of unclassified bacteria belonging to the class Ktedonobacteria.</title>
        <authorList>
            <person name="Yabe S."/>
            <person name="Wang C.M."/>
            <person name="Zheng Y."/>
            <person name="Sakai Y."/>
            <person name="Cavaletti L."/>
            <person name="Monciardini P."/>
            <person name="Donadio S."/>
        </authorList>
    </citation>
    <scope>NUCLEOTIDE SEQUENCE</scope>
    <source>
        <strain evidence="1">ID150040</strain>
    </source>
</reference>
<evidence type="ECO:0000313" key="2">
    <source>
        <dbReference type="Proteomes" id="UP000597444"/>
    </source>
</evidence>